<feature type="chain" id="PRO_5042839205" description="Secreted protein" evidence="1">
    <location>
        <begin position="17"/>
        <end position="107"/>
    </location>
</feature>
<accession>A0AAQ3RKT5</accession>
<reference evidence="2 3" key="1">
    <citation type="journal article" date="2023" name="Life. Sci Alliance">
        <title>Evolutionary insights into 3D genome organization and epigenetic landscape of Vigna mungo.</title>
        <authorList>
            <person name="Junaid A."/>
            <person name="Singh B."/>
            <person name="Bhatia S."/>
        </authorList>
    </citation>
    <scope>NUCLEOTIDE SEQUENCE [LARGE SCALE GENOMIC DNA]</scope>
    <source>
        <strain evidence="2">Urdbean</strain>
    </source>
</reference>
<evidence type="ECO:0000313" key="3">
    <source>
        <dbReference type="Proteomes" id="UP001374535"/>
    </source>
</evidence>
<evidence type="ECO:0008006" key="4">
    <source>
        <dbReference type="Google" id="ProtNLM"/>
    </source>
</evidence>
<protein>
    <recommendedName>
        <fullName evidence="4">Secreted protein</fullName>
    </recommendedName>
</protein>
<keyword evidence="1" id="KW-0732">Signal</keyword>
<gene>
    <name evidence="2" type="ORF">V8G54_031139</name>
</gene>
<sequence>MFKCLLFLLVRRTYHSHMVTKCLCYLHPHVSHSSKPQYSTPQPSFFQPKMRQWTVHSHTSTQQWCSLLWRQTLWDFHHKPNTQKCTVKLKFKWVYPRLRLQMELLKS</sequence>
<proteinExistence type="predicted"/>
<evidence type="ECO:0000256" key="1">
    <source>
        <dbReference type="SAM" id="SignalP"/>
    </source>
</evidence>
<keyword evidence="3" id="KW-1185">Reference proteome</keyword>
<organism evidence="2 3">
    <name type="scientific">Vigna mungo</name>
    <name type="common">Black gram</name>
    <name type="synonym">Phaseolus mungo</name>
    <dbReference type="NCBI Taxonomy" id="3915"/>
    <lineage>
        <taxon>Eukaryota</taxon>
        <taxon>Viridiplantae</taxon>
        <taxon>Streptophyta</taxon>
        <taxon>Embryophyta</taxon>
        <taxon>Tracheophyta</taxon>
        <taxon>Spermatophyta</taxon>
        <taxon>Magnoliopsida</taxon>
        <taxon>eudicotyledons</taxon>
        <taxon>Gunneridae</taxon>
        <taxon>Pentapetalae</taxon>
        <taxon>rosids</taxon>
        <taxon>fabids</taxon>
        <taxon>Fabales</taxon>
        <taxon>Fabaceae</taxon>
        <taxon>Papilionoideae</taxon>
        <taxon>50 kb inversion clade</taxon>
        <taxon>NPAAA clade</taxon>
        <taxon>indigoferoid/millettioid clade</taxon>
        <taxon>Phaseoleae</taxon>
        <taxon>Vigna</taxon>
    </lineage>
</organism>
<feature type="signal peptide" evidence="1">
    <location>
        <begin position="1"/>
        <end position="16"/>
    </location>
</feature>
<evidence type="ECO:0000313" key="2">
    <source>
        <dbReference type="EMBL" id="WVY98988.1"/>
    </source>
</evidence>
<dbReference type="AlphaFoldDB" id="A0AAQ3RKT5"/>
<dbReference type="EMBL" id="CP144692">
    <property type="protein sequence ID" value="WVY98988.1"/>
    <property type="molecule type" value="Genomic_DNA"/>
</dbReference>
<dbReference type="Proteomes" id="UP001374535">
    <property type="component" value="Chromosome 9"/>
</dbReference>
<name>A0AAQ3RKT5_VIGMU</name>